<evidence type="ECO:0000256" key="1">
    <source>
        <dbReference type="ARBA" id="ARBA00022884"/>
    </source>
</evidence>
<feature type="domain" description="RRM" evidence="4">
    <location>
        <begin position="562"/>
        <end position="640"/>
    </location>
</feature>
<dbReference type="GeneID" id="81372282"/>
<dbReference type="AlphaFoldDB" id="A0A9W9VN29"/>
<reference evidence="5" key="1">
    <citation type="submission" date="2022-12" db="EMBL/GenBank/DDBJ databases">
        <authorList>
            <person name="Petersen C."/>
        </authorList>
    </citation>
    <scope>NUCLEOTIDE SEQUENCE</scope>
    <source>
        <strain evidence="5">IBT 29677</strain>
    </source>
</reference>
<protein>
    <recommendedName>
        <fullName evidence="4">RRM domain-containing protein</fullName>
    </recommendedName>
</protein>
<dbReference type="InterPro" id="IPR000504">
    <property type="entry name" value="RRM_dom"/>
</dbReference>
<gene>
    <name evidence="5" type="ORF">N7509_008665</name>
</gene>
<organism evidence="5 6">
    <name type="scientific">Penicillium cosmopolitanum</name>
    <dbReference type="NCBI Taxonomy" id="1131564"/>
    <lineage>
        <taxon>Eukaryota</taxon>
        <taxon>Fungi</taxon>
        <taxon>Dikarya</taxon>
        <taxon>Ascomycota</taxon>
        <taxon>Pezizomycotina</taxon>
        <taxon>Eurotiomycetes</taxon>
        <taxon>Eurotiomycetidae</taxon>
        <taxon>Eurotiales</taxon>
        <taxon>Aspergillaceae</taxon>
        <taxon>Penicillium</taxon>
    </lineage>
</organism>
<dbReference type="PANTHER" id="PTHR48027">
    <property type="entry name" value="HETEROGENEOUS NUCLEAR RIBONUCLEOPROTEIN 87F-RELATED"/>
    <property type="match status" value="1"/>
</dbReference>
<feature type="region of interest" description="Disordered" evidence="3">
    <location>
        <begin position="173"/>
        <end position="198"/>
    </location>
</feature>
<feature type="region of interest" description="Disordered" evidence="3">
    <location>
        <begin position="775"/>
        <end position="838"/>
    </location>
</feature>
<dbReference type="Proteomes" id="UP001147747">
    <property type="component" value="Unassembled WGS sequence"/>
</dbReference>
<feature type="region of interest" description="Disordered" evidence="3">
    <location>
        <begin position="865"/>
        <end position="922"/>
    </location>
</feature>
<dbReference type="SMART" id="SM00360">
    <property type="entry name" value="RRM"/>
    <property type="match status" value="1"/>
</dbReference>
<feature type="compositionally biased region" description="Polar residues" evidence="3">
    <location>
        <begin position="425"/>
        <end position="440"/>
    </location>
</feature>
<dbReference type="OrthoDB" id="193499at2759"/>
<comment type="caution">
    <text evidence="5">The sequence shown here is derived from an EMBL/GenBank/DDBJ whole genome shotgun (WGS) entry which is preliminary data.</text>
</comment>
<feature type="compositionally biased region" description="Polar residues" evidence="3">
    <location>
        <begin position="381"/>
        <end position="394"/>
    </location>
</feature>
<dbReference type="SUPFAM" id="SSF54928">
    <property type="entry name" value="RNA-binding domain, RBD"/>
    <property type="match status" value="1"/>
</dbReference>
<feature type="compositionally biased region" description="Polar residues" evidence="3">
    <location>
        <begin position="826"/>
        <end position="838"/>
    </location>
</feature>
<keyword evidence="1 2" id="KW-0694">RNA-binding</keyword>
<dbReference type="Pfam" id="PF00076">
    <property type="entry name" value="RRM_1"/>
    <property type="match status" value="1"/>
</dbReference>
<dbReference type="EMBL" id="JAPZBU010000009">
    <property type="protein sequence ID" value="KAJ5386124.1"/>
    <property type="molecule type" value="Genomic_DNA"/>
</dbReference>
<feature type="compositionally biased region" description="Polar residues" evidence="3">
    <location>
        <begin position="181"/>
        <end position="192"/>
    </location>
</feature>
<evidence type="ECO:0000313" key="5">
    <source>
        <dbReference type="EMBL" id="KAJ5386124.1"/>
    </source>
</evidence>
<feature type="compositionally biased region" description="Polar residues" evidence="3">
    <location>
        <begin position="722"/>
        <end position="732"/>
    </location>
</feature>
<dbReference type="InterPro" id="IPR012677">
    <property type="entry name" value="Nucleotide-bd_a/b_plait_sf"/>
</dbReference>
<name>A0A9W9VN29_9EURO</name>
<feature type="compositionally biased region" description="Pro residues" evidence="3">
    <location>
        <begin position="479"/>
        <end position="490"/>
    </location>
</feature>
<dbReference type="InterPro" id="IPR035979">
    <property type="entry name" value="RBD_domain_sf"/>
</dbReference>
<dbReference type="GO" id="GO:0003723">
    <property type="term" value="F:RNA binding"/>
    <property type="evidence" value="ECO:0007669"/>
    <property type="project" value="UniProtKB-UniRule"/>
</dbReference>
<feature type="compositionally biased region" description="Polar residues" evidence="3">
    <location>
        <begin position="648"/>
        <end position="657"/>
    </location>
</feature>
<sequence>MLKPFQIRNLHGSSSRDQEEHSNRPNGAVQISAVDYDHLASTHPRARLNYLDDDDGDNIEVGSSLELSQRLDEPVKTEAIQISRDEPTPMHLFDIRRSNSITELWKRFEKQASDTSETGEVKNSVVTTAEYSNDKSANDQAPATLNTTSVFTSGENPLLSGYKAELANLANHASPYLPKGSQPTSSTETGPNAPNVAREESPPLMAAFEAELASLMNSAEDSTTRGRQTASSPQPDQGADSSSQGTPHPVEILAAQVLSHLANGANMVQSEFAARLPEIQRQLNDAREQLRDAQRTLPENVRMSLHTLLSTIEARMKIVLGNLPTGGRQFAEEALHAGRPVAENAADGFRTMASDFNEFGKSLYAAFEEEFGRAVFAPASTGPSAPNTTGTAASGSADDCPPSSETTSHNAETQPLDSKRDVPVTSHTPVFTGENMNASAVPSGPENLDQGAQAGSHFPYPPPLSSRPSCPYKTSAFPKPTPMGPLPWNLPPTRHSHHHPVPPPHPRPPPPPPYPGRWPVPGSFGHLFTTPHNHHNQNHPPSAATTEVPSRGADPQPGGENKTLFIGNVGFNVSEKMISDVFASKGFIVSVDLPLDATSGKHAGFGYLHFPSKYPAIAAIDALQGERIDGYAINLEFSENTPIENVLASSNLNSNGTPHDGGQGGSKQVNSSSLPRPDSSIKRRKSVSFKEPSLQMKKADNIHSSSLPPRVGSPQLIDLSFEGTSGSACDSSRQVKDDPEHKQANEDESFSNFNPEKEMSRFPPVSQLEAQLLAKHNQDRATPASTHSDPTLEFPLRRSQTTSSVRGTRPLVHPSLEETRYDAGQPNPSAATGPSLRRSSTMVFPHASLHNPVSSDDTAYPRLKRHASERHSLRSSAETDTWARLDRRERRRSRPSSEHSIPGSFPVEETAQPSTNNEPEGLNASEIEACVSSLIDMGYGTAEEGGRSRMAVYAAASNGSLLDAIEMIEEERKVYAKHDQI</sequence>
<feature type="region of interest" description="Disordered" evidence="3">
    <location>
        <begin position="378"/>
        <end position="560"/>
    </location>
</feature>
<feature type="compositionally biased region" description="Basic and acidic residues" evidence="3">
    <location>
        <begin position="14"/>
        <end position="23"/>
    </location>
</feature>
<dbReference type="Gene3D" id="3.30.70.330">
    <property type="match status" value="1"/>
</dbReference>
<evidence type="ECO:0000256" key="3">
    <source>
        <dbReference type="SAM" id="MobiDB-lite"/>
    </source>
</evidence>
<dbReference type="PROSITE" id="PS50102">
    <property type="entry name" value="RRM"/>
    <property type="match status" value="1"/>
</dbReference>
<reference evidence="5" key="2">
    <citation type="journal article" date="2023" name="IMA Fungus">
        <title>Comparative genomic study of the Penicillium genus elucidates a diverse pangenome and 15 lateral gene transfer events.</title>
        <authorList>
            <person name="Petersen C."/>
            <person name="Sorensen T."/>
            <person name="Nielsen M.R."/>
            <person name="Sondergaard T.E."/>
            <person name="Sorensen J.L."/>
            <person name="Fitzpatrick D.A."/>
            <person name="Frisvad J.C."/>
            <person name="Nielsen K.L."/>
        </authorList>
    </citation>
    <scope>NUCLEOTIDE SEQUENCE</scope>
    <source>
        <strain evidence="5">IBT 29677</strain>
    </source>
</reference>
<feature type="compositionally biased region" description="Polar residues" evidence="3">
    <location>
        <begin position="218"/>
        <end position="246"/>
    </location>
</feature>
<evidence type="ECO:0000313" key="6">
    <source>
        <dbReference type="Proteomes" id="UP001147747"/>
    </source>
</evidence>
<feature type="region of interest" description="Disordered" evidence="3">
    <location>
        <begin position="218"/>
        <end position="247"/>
    </location>
</feature>
<feature type="compositionally biased region" description="Basic and acidic residues" evidence="3">
    <location>
        <begin position="733"/>
        <end position="745"/>
    </location>
</feature>
<evidence type="ECO:0000256" key="2">
    <source>
        <dbReference type="PROSITE-ProRule" id="PRU00176"/>
    </source>
</evidence>
<accession>A0A9W9VN29</accession>
<evidence type="ECO:0000259" key="4">
    <source>
        <dbReference type="PROSITE" id="PS50102"/>
    </source>
</evidence>
<dbReference type="RefSeq" id="XP_056483922.1">
    <property type="nucleotide sequence ID" value="XM_056633302.1"/>
</dbReference>
<feature type="region of interest" description="Disordered" evidence="3">
    <location>
        <begin position="648"/>
        <end position="763"/>
    </location>
</feature>
<keyword evidence="6" id="KW-1185">Reference proteome</keyword>
<dbReference type="InterPro" id="IPR052462">
    <property type="entry name" value="SLIRP/GR-RBP-like"/>
</dbReference>
<feature type="compositionally biased region" description="Pro residues" evidence="3">
    <location>
        <begin position="501"/>
        <end position="518"/>
    </location>
</feature>
<feature type="region of interest" description="Disordered" evidence="3">
    <location>
        <begin position="1"/>
        <end position="24"/>
    </location>
</feature>
<feature type="compositionally biased region" description="Polar residues" evidence="3">
    <location>
        <begin position="403"/>
        <end position="416"/>
    </location>
</feature>
<proteinExistence type="predicted"/>